<dbReference type="InterPro" id="IPR000711">
    <property type="entry name" value="ATPase_OSCP/dsu"/>
</dbReference>
<keyword evidence="11 15" id="KW-0066">ATP synthesis</keyword>
<evidence type="ECO:0000256" key="5">
    <source>
        <dbReference type="ARBA" id="ARBA00022547"/>
    </source>
</evidence>
<dbReference type="InterPro" id="IPR050059">
    <property type="entry name" value="ATP_synthase_B_chain"/>
</dbReference>
<evidence type="ECO:0000256" key="8">
    <source>
        <dbReference type="ARBA" id="ARBA00022989"/>
    </source>
</evidence>
<keyword evidence="3 15" id="KW-0813">Transport</keyword>
<evidence type="ECO:0000256" key="14">
    <source>
        <dbReference type="ARBA" id="ARBA00025830"/>
    </source>
</evidence>
<keyword evidence="5 15" id="KW-0138">CF(0)</keyword>
<organism evidence="18 19">
    <name type="scientific">Parvibaculum sedimenti</name>
    <dbReference type="NCBI Taxonomy" id="2608632"/>
    <lineage>
        <taxon>Bacteria</taxon>
        <taxon>Pseudomonadati</taxon>
        <taxon>Pseudomonadota</taxon>
        <taxon>Alphaproteobacteria</taxon>
        <taxon>Hyphomicrobiales</taxon>
        <taxon>Parvibaculaceae</taxon>
        <taxon>Parvibaculum</taxon>
    </lineage>
</organism>
<keyword evidence="19" id="KW-1185">Reference proteome</keyword>
<evidence type="ECO:0000256" key="3">
    <source>
        <dbReference type="ARBA" id="ARBA00022448"/>
    </source>
</evidence>
<comment type="subcellular location">
    <subcellularLocation>
        <location evidence="1">Cell inner membrane</location>
        <topology evidence="1">Single-pass membrane protein</topology>
    </subcellularLocation>
    <subcellularLocation>
        <location evidence="15">Cell membrane</location>
        <topology evidence="15">Single-pass membrane protein</topology>
    </subcellularLocation>
</comment>
<evidence type="ECO:0000256" key="10">
    <source>
        <dbReference type="ARBA" id="ARBA00023136"/>
    </source>
</evidence>
<dbReference type="RefSeq" id="WP_152217666.1">
    <property type="nucleotide sequence ID" value="NZ_JBAQYD010000098.1"/>
</dbReference>
<dbReference type="InterPro" id="IPR002146">
    <property type="entry name" value="ATP_synth_b/b'su_bac/chlpt"/>
</dbReference>
<evidence type="ECO:0000256" key="1">
    <source>
        <dbReference type="ARBA" id="ARBA00004377"/>
    </source>
</evidence>
<dbReference type="GO" id="GO:0005886">
    <property type="term" value="C:plasma membrane"/>
    <property type="evidence" value="ECO:0007669"/>
    <property type="project" value="UniProtKB-SubCell"/>
</dbReference>
<comment type="function">
    <text evidence="12 15">F(1)F(0) ATP synthase produces ATP from ADP in the presence of a proton or sodium gradient. F-type ATPases consist of two structural domains, F(1) containing the extramembraneous catalytic core and F(0) containing the membrane proton channel, linked together by a central stalk and a peripheral stalk. During catalysis, ATP synthesis in the catalytic domain of F(1) is coupled via a rotary mechanism of the central stalk subunits to proton translocation.</text>
</comment>
<keyword evidence="7 15" id="KW-0375">Hydrogen ion transport</keyword>
<evidence type="ECO:0000256" key="7">
    <source>
        <dbReference type="ARBA" id="ARBA00022781"/>
    </source>
</evidence>
<evidence type="ECO:0000256" key="15">
    <source>
        <dbReference type="HAMAP-Rule" id="MF_01398"/>
    </source>
</evidence>
<proteinExistence type="inferred from homology"/>
<evidence type="ECO:0000256" key="17">
    <source>
        <dbReference type="SAM" id="Coils"/>
    </source>
</evidence>
<evidence type="ECO:0000256" key="9">
    <source>
        <dbReference type="ARBA" id="ARBA00023065"/>
    </source>
</evidence>
<dbReference type="PANTHER" id="PTHR33445">
    <property type="entry name" value="ATP SYNTHASE SUBUNIT B', CHLOROPLASTIC"/>
    <property type="match status" value="1"/>
</dbReference>
<dbReference type="AlphaFoldDB" id="A0A6N6VCE6"/>
<keyword evidence="8 15" id="KW-1133">Transmembrane helix</keyword>
<dbReference type="GO" id="GO:0046933">
    <property type="term" value="F:proton-transporting ATP synthase activity, rotational mechanism"/>
    <property type="evidence" value="ECO:0007669"/>
    <property type="project" value="UniProtKB-UniRule"/>
</dbReference>
<sequence>MHIDLWTLGLQTINVLVLVWILGRFFFRPVTAMIAARQVAATEALDEAQAAKAEAAAEVAKAKEEAASLTAARTDILQKAVAEAEKEKAALLAAARTEAKTLRDAAHADIDRARQSEEMAEADHACRLAVDIAARLFEKLPAEARVMSFIDGLVAGVAALPDATRTGIGADGVPVCIKAARDLTEAEKEACRAKLAQTLGRPISVAVAVDPVLIAGLEIDTPHAVVRNSFRADLDRIAAGLTRHDH</sequence>
<name>A0A6N6VCE6_9HYPH</name>
<evidence type="ECO:0000313" key="18">
    <source>
        <dbReference type="EMBL" id="KAB7738395.1"/>
    </source>
</evidence>
<evidence type="ECO:0000313" key="19">
    <source>
        <dbReference type="Proteomes" id="UP000468901"/>
    </source>
</evidence>
<evidence type="ECO:0000256" key="2">
    <source>
        <dbReference type="ARBA" id="ARBA00005513"/>
    </source>
</evidence>
<comment type="function">
    <text evidence="13">Component of the F(0) channel, it forms part of the peripheral stalk, linking F(1) to F(0). The b'-subunit is a diverged and duplicated form of b found in plants and photosynthetic bacteria.</text>
</comment>
<keyword evidence="4 15" id="KW-1003">Cell membrane</keyword>
<dbReference type="Pfam" id="PF00213">
    <property type="entry name" value="OSCP"/>
    <property type="match status" value="1"/>
</dbReference>
<dbReference type="PANTHER" id="PTHR33445:SF2">
    <property type="entry name" value="ATP SYNTHASE SUBUNIT B', CHLOROPLASTIC"/>
    <property type="match status" value="1"/>
</dbReference>
<evidence type="ECO:0000256" key="13">
    <source>
        <dbReference type="ARBA" id="ARBA00025614"/>
    </source>
</evidence>
<dbReference type="Proteomes" id="UP000468901">
    <property type="component" value="Unassembled WGS sequence"/>
</dbReference>
<comment type="caution">
    <text evidence="18">The sequence shown here is derived from an EMBL/GenBank/DDBJ whole genome shotgun (WGS) entry which is preliminary data.</text>
</comment>
<keyword evidence="10 15" id="KW-0472">Membrane</keyword>
<reference evidence="18 19" key="1">
    <citation type="submission" date="2019-09" db="EMBL/GenBank/DDBJ databases">
        <title>Parvibaculum sedimenti sp. nov., isolated from sediment.</title>
        <authorList>
            <person name="Wang Y."/>
        </authorList>
    </citation>
    <scope>NUCLEOTIDE SEQUENCE [LARGE SCALE GENOMIC DNA]</scope>
    <source>
        <strain evidence="18 19">HXT-9</strain>
    </source>
</reference>
<dbReference type="GO" id="GO:0045259">
    <property type="term" value="C:proton-transporting ATP synthase complex"/>
    <property type="evidence" value="ECO:0007669"/>
    <property type="project" value="UniProtKB-KW"/>
</dbReference>
<keyword evidence="17" id="KW-0175">Coiled coil</keyword>
<protein>
    <recommendedName>
        <fullName evidence="15">ATP synthase subunit b</fullName>
    </recommendedName>
    <alternativeName>
        <fullName evidence="15">ATP synthase F(0) sector subunit b</fullName>
    </alternativeName>
    <alternativeName>
        <fullName evidence="15">ATPase subunit I</fullName>
    </alternativeName>
    <alternativeName>
        <fullName evidence="15">F-type ATPase subunit b</fullName>
        <shortName evidence="15">F-ATPase subunit b</shortName>
    </alternativeName>
</protein>
<accession>A0A6N6VCE6</accession>
<evidence type="ECO:0000256" key="4">
    <source>
        <dbReference type="ARBA" id="ARBA00022475"/>
    </source>
</evidence>
<feature type="coiled-coil region" evidence="17">
    <location>
        <begin position="45"/>
        <end position="94"/>
    </location>
</feature>
<dbReference type="EMBL" id="WESC01000029">
    <property type="protein sequence ID" value="KAB7738395.1"/>
    <property type="molecule type" value="Genomic_DNA"/>
</dbReference>
<keyword evidence="6 15" id="KW-0812">Transmembrane</keyword>
<dbReference type="Pfam" id="PF00430">
    <property type="entry name" value="ATP-synt_B"/>
    <property type="match status" value="1"/>
</dbReference>
<comment type="similarity">
    <text evidence="2 15 16">Belongs to the ATPase B chain family.</text>
</comment>
<evidence type="ECO:0000256" key="6">
    <source>
        <dbReference type="ARBA" id="ARBA00022692"/>
    </source>
</evidence>
<dbReference type="HAMAP" id="MF_01398">
    <property type="entry name" value="ATP_synth_b_bprime"/>
    <property type="match status" value="1"/>
</dbReference>
<comment type="subunit">
    <text evidence="14 15">F-type ATPases have 2 components, F(1) - the catalytic core - and F(0) - the membrane proton channel. F(1) has five subunits: alpha(3), beta(3), gamma(1), delta(1), epsilon(1). F(0) has three main subunits: a(1), b(2) and c(10-14). The alpha and beta chains form an alternating ring which encloses part of the gamma chain. F(1) is attached to F(0) by a central stalk formed by the gamma and epsilon chains, while a peripheral stalk is formed by the delta and b chains.</text>
</comment>
<evidence type="ECO:0000256" key="11">
    <source>
        <dbReference type="ARBA" id="ARBA00023310"/>
    </source>
</evidence>
<dbReference type="GO" id="GO:0046961">
    <property type="term" value="F:proton-transporting ATPase activity, rotational mechanism"/>
    <property type="evidence" value="ECO:0007669"/>
    <property type="project" value="TreeGrafter"/>
</dbReference>
<feature type="transmembrane region" description="Helical" evidence="15">
    <location>
        <begin position="6"/>
        <end position="27"/>
    </location>
</feature>
<evidence type="ECO:0000256" key="16">
    <source>
        <dbReference type="RuleBase" id="RU003848"/>
    </source>
</evidence>
<gene>
    <name evidence="15" type="primary">atpF</name>
    <name evidence="18" type="ORF">F2P47_17410</name>
</gene>
<evidence type="ECO:0000256" key="12">
    <source>
        <dbReference type="ARBA" id="ARBA00025198"/>
    </source>
</evidence>
<keyword evidence="9 15" id="KW-0406">Ion transport</keyword>